<reference evidence="8 9" key="1">
    <citation type="journal article" date="2020" name="IScience">
        <title>Genome Sequencing of the Endangered Kingdonia uniflora (Circaeasteraceae, Ranunculales) Reveals Potential Mechanisms of Evolutionary Specialization.</title>
        <authorList>
            <person name="Sun Y."/>
            <person name="Deng T."/>
            <person name="Zhang A."/>
            <person name="Moore M.J."/>
            <person name="Landis J.B."/>
            <person name="Lin N."/>
            <person name="Zhang H."/>
            <person name="Zhang X."/>
            <person name="Huang J."/>
            <person name="Zhang X."/>
            <person name="Sun H."/>
            <person name="Wang H."/>
        </authorList>
    </citation>
    <scope>NUCLEOTIDE SEQUENCE [LARGE SCALE GENOMIC DNA]</scope>
    <source>
        <strain evidence="8">TB1705</strain>
        <tissue evidence="8">Leaf</tissue>
    </source>
</reference>
<evidence type="ECO:0000256" key="6">
    <source>
        <dbReference type="ARBA" id="ARBA00023163"/>
    </source>
</evidence>
<evidence type="ECO:0000256" key="4">
    <source>
        <dbReference type="ARBA" id="ARBA00022679"/>
    </source>
</evidence>
<dbReference type="PANTHER" id="PTHR20856">
    <property type="entry name" value="DNA-DIRECTED RNA POLYMERASE I SUBUNIT 2"/>
    <property type="match status" value="1"/>
</dbReference>
<gene>
    <name evidence="8" type="ORF">GIB67_011972</name>
</gene>
<evidence type="ECO:0000256" key="2">
    <source>
        <dbReference type="ARBA" id="ARBA00012418"/>
    </source>
</evidence>
<dbReference type="EC" id="2.7.7.6" evidence="2"/>
<comment type="caution">
    <text evidence="8">The sequence shown here is derived from an EMBL/GenBank/DDBJ whole genome shotgun (WGS) entry which is preliminary data.</text>
</comment>
<dbReference type="Gene3D" id="3.90.1800.10">
    <property type="entry name" value="RNA polymerase alpha subunit dimerisation domain"/>
    <property type="match status" value="1"/>
</dbReference>
<dbReference type="Pfam" id="PF00562">
    <property type="entry name" value="RNA_pol_Rpb2_6"/>
    <property type="match status" value="1"/>
</dbReference>
<dbReference type="EMBL" id="JACGCM010001854">
    <property type="protein sequence ID" value="KAF6148197.1"/>
    <property type="molecule type" value="Genomic_DNA"/>
</dbReference>
<dbReference type="GO" id="GO:0000428">
    <property type="term" value="C:DNA-directed RNA polymerase complex"/>
    <property type="evidence" value="ECO:0007669"/>
    <property type="project" value="UniProtKB-KW"/>
</dbReference>
<keyword evidence="5" id="KW-0548">Nucleotidyltransferase</keyword>
<evidence type="ECO:0000313" key="8">
    <source>
        <dbReference type="EMBL" id="KAF6148197.1"/>
    </source>
</evidence>
<dbReference type="InterPro" id="IPR037033">
    <property type="entry name" value="DNA-dir_RNAP_su2_hyb_sf"/>
</dbReference>
<keyword evidence="3" id="KW-0240">DNA-directed RNA polymerase</keyword>
<dbReference type="GO" id="GO:0003899">
    <property type="term" value="F:DNA-directed RNA polymerase activity"/>
    <property type="evidence" value="ECO:0007669"/>
    <property type="project" value="UniProtKB-EC"/>
</dbReference>
<proteinExistence type="inferred from homology"/>
<keyword evidence="6" id="KW-0804">Transcription</keyword>
<dbReference type="AlphaFoldDB" id="A0A7J7M012"/>
<dbReference type="OrthoDB" id="10248617at2759"/>
<protein>
    <recommendedName>
        <fullName evidence="2">DNA-directed RNA polymerase</fullName>
        <ecNumber evidence="2">2.7.7.6</ecNumber>
    </recommendedName>
</protein>
<dbReference type="InterPro" id="IPR015712">
    <property type="entry name" value="DNA-dir_RNA_pol_su2"/>
</dbReference>
<name>A0A7J7M012_9MAGN</name>
<dbReference type="Gene3D" id="2.40.270.10">
    <property type="entry name" value="DNA-directed RNA polymerase, subunit 2, domain 6"/>
    <property type="match status" value="1"/>
</dbReference>
<sequence>MAIGQLIECIMGKVAAHGGKEGDATPSTDVTVDNISRALHNCEYQMHGFETMYNGSHWPTSNCYDIFGSYLLPAPKTYGRFILVHKLTSVKEKLFDQSDAYSVHVCELCSLIAIANLKKNSFECAEVARIRPTLF</sequence>
<feature type="domain" description="DNA-directed RNA polymerase subunit 2 hybrid-binding" evidence="7">
    <location>
        <begin position="1"/>
        <end position="56"/>
    </location>
</feature>
<evidence type="ECO:0000256" key="1">
    <source>
        <dbReference type="ARBA" id="ARBA00006835"/>
    </source>
</evidence>
<dbReference type="SUPFAM" id="SSF64484">
    <property type="entry name" value="beta and beta-prime subunits of DNA dependent RNA-polymerase"/>
    <property type="match status" value="1"/>
</dbReference>
<keyword evidence="4" id="KW-0808">Transferase</keyword>
<dbReference type="GO" id="GO:0003677">
    <property type="term" value="F:DNA binding"/>
    <property type="evidence" value="ECO:0007669"/>
    <property type="project" value="InterPro"/>
</dbReference>
<feature type="non-terminal residue" evidence="8">
    <location>
        <position position="1"/>
    </location>
</feature>
<dbReference type="GO" id="GO:0032549">
    <property type="term" value="F:ribonucleoside binding"/>
    <property type="evidence" value="ECO:0007669"/>
    <property type="project" value="InterPro"/>
</dbReference>
<evidence type="ECO:0000256" key="5">
    <source>
        <dbReference type="ARBA" id="ARBA00022695"/>
    </source>
</evidence>
<dbReference type="GO" id="GO:0006351">
    <property type="term" value="P:DNA-templated transcription"/>
    <property type="evidence" value="ECO:0007669"/>
    <property type="project" value="InterPro"/>
</dbReference>
<dbReference type="Proteomes" id="UP000541444">
    <property type="component" value="Unassembled WGS sequence"/>
</dbReference>
<organism evidence="8 9">
    <name type="scientific">Kingdonia uniflora</name>
    <dbReference type="NCBI Taxonomy" id="39325"/>
    <lineage>
        <taxon>Eukaryota</taxon>
        <taxon>Viridiplantae</taxon>
        <taxon>Streptophyta</taxon>
        <taxon>Embryophyta</taxon>
        <taxon>Tracheophyta</taxon>
        <taxon>Spermatophyta</taxon>
        <taxon>Magnoliopsida</taxon>
        <taxon>Ranunculales</taxon>
        <taxon>Circaeasteraceae</taxon>
        <taxon>Kingdonia</taxon>
    </lineage>
</organism>
<evidence type="ECO:0000259" key="7">
    <source>
        <dbReference type="Pfam" id="PF00562"/>
    </source>
</evidence>
<evidence type="ECO:0000256" key="3">
    <source>
        <dbReference type="ARBA" id="ARBA00022478"/>
    </source>
</evidence>
<evidence type="ECO:0000313" key="9">
    <source>
        <dbReference type="Proteomes" id="UP000541444"/>
    </source>
</evidence>
<keyword evidence="9" id="KW-1185">Reference proteome</keyword>
<dbReference type="InterPro" id="IPR007120">
    <property type="entry name" value="DNA-dir_RNAP_su2_dom"/>
</dbReference>
<accession>A0A7J7M012</accession>
<comment type="similarity">
    <text evidence="1">Belongs to the RNA polymerase beta chain family.</text>
</comment>